<evidence type="ECO:0000313" key="2">
    <source>
        <dbReference type="Proteomes" id="UP000573603"/>
    </source>
</evidence>
<protein>
    <submittedName>
        <fullName evidence="1">Uncharacterized protein</fullName>
    </submittedName>
</protein>
<sequence>MNERLSTRYVGGTHLTLNATFSGVVKGAVVESVFTKDDIELIGNQTRETPYAGTVDIGATDRDAGNMPSPFKPVLHCQMVLTKLNLVDEFGQVVSAFDFDRAPSDNFMDRKIYPEVSDTYACSNLVDPHGKATKIANAVVGDQENRCSFFQIPLSINQEARLNVFFVNDKDIFGKSLPPDQPYRPIYEQWENPVWGWVLANYASYGVQFFLPNGKFYGQVLLGGSTGTDIPLRWQHFEEPPRRFRIIFREFRRYYLKAFIHMIGKSLTLSKDMDPSYSESLAENQSTINDAPPQLELQDYNLPCIFGDVERGEDGMVGYFVPSSATTRKPDFSTCYTYFPQTKQKASKNTMKEITSQHYPLLKPQYADPLGLTQSLFVEPENALNSDTLDRMSSEYRKATPNSLSIFTAIINPYNPFHVRTAGLLPTKVLQIPSWTIKNALEKLDVFFPTGPVLTLDPTL</sequence>
<name>A0A8H5DSM3_9HYPO</name>
<evidence type="ECO:0000313" key="1">
    <source>
        <dbReference type="EMBL" id="KAF5234215.1"/>
    </source>
</evidence>
<dbReference type="EMBL" id="JABEVY010000393">
    <property type="protein sequence ID" value="KAF5234215.1"/>
    <property type="molecule type" value="Genomic_DNA"/>
</dbReference>
<proteinExistence type="predicted"/>
<comment type="caution">
    <text evidence="1">The sequence shown here is derived from an EMBL/GenBank/DDBJ whole genome shotgun (WGS) entry which is preliminary data.</text>
</comment>
<dbReference type="AlphaFoldDB" id="A0A8H5DSM3"/>
<keyword evidence="2" id="KW-1185">Reference proteome</keyword>
<gene>
    <name evidence="1" type="ORF">FANTH_12215</name>
</gene>
<accession>A0A8H5DSM3</accession>
<reference evidence="1 2" key="1">
    <citation type="journal article" date="2020" name="BMC Genomics">
        <title>Correction to: Identification and distribution of gene clusters required for synthesis of sphingolipid metabolism inhibitors in diverse species of the filamentous fungus Fusarium.</title>
        <authorList>
            <person name="Kim H.S."/>
            <person name="Lohmar J.M."/>
            <person name="Busman M."/>
            <person name="Brown D.W."/>
            <person name="Naumann T.A."/>
            <person name="Divon H.H."/>
            <person name="Lysoe E."/>
            <person name="Uhlig S."/>
            <person name="Proctor R.H."/>
        </authorList>
    </citation>
    <scope>NUCLEOTIDE SEQUENCE [LARGE SCALE GENOMIC DNA]</scope>
    <source>
        <strain evidence="1 2">NRRL 25214</strain>
    </source>
</reference>
<organism evidence="1 2">
    <name type="scientific">Fusarium anthophilum</name>
    <dbReference type="NCBI Taxonomy" id="48485"/>
    <lineage>
        <taxon>Eukaryota</taxon>
        <taxon>Fungi</taxon>
        <taxon>Dikarya</taxon>
        <taxon>Ascomycota</taxon>
        <taxon>Pezizomycotina</taxon>
        <taxon>Sordariomycetes</taxon>
        <taxon>Hypocreomycetidae</taxon>
        <taxon>Hypocreales</taxon>
        <taxon>Nectriaceae</taxon>
        <taxon>Fusarium</taxon>
        <taxon>Fusarium fujikuroi species complex</taxon>
    </lineage>
</organism>
<dbReference type="Proteomes" id="UP000573603">
    <property type="component" value="Unassembled WGS sequence"/>
</dbReference>